<protein>
    <submittedName>
        <fullName evidence="2">Uncharacterized protein</fullName>
    </submittedName>
</protein>
<keyword evidence="3" id="KW-1185">Reference proteome</keyword>
<feature type="non-terminal residue" evidence="2">
    <location>
        <position position="96"/>
    </location>
</feature>
<name>A0ABN9Y635_9DINO</name>
<evidence type="ECO:0000256" key="1">
    <source>
        <dbReference type="SAM" id="SignalP"/>
    </source>
</evidence>
<feature type="chain" id="PRO_5045471240" evidence="1">
    <location>
        <begin position="24"/>
        <end position="96"/>
    </location>
</feature>
<evidence type="ECO:0000313" key="2">
    <source>
        <dbReference type="EMBL" id="CAK0907422.1"/>
    </source>
</evidence>
<proteinExistence type="predicted"/>
<organism evidence="2 3">
    <name type="scientific">Prorocentrum cordatum</name>
    <dbReference type="NCBI Taxonomy" id="2364126"/>
    <lineage>
        <taxon>Eukaryota</taxon>
        <taxon>Sar</taxon>
        <taxon>Alveolata</taxon>
        <taxon>Dinophyceae</taxon>
        <taxon>Prorocentrales</taxon>
        <taxon>Prorocentraceae</taxon>
        <taxon>Prorocentrum</taxon>
    </lineage>
</organism>
<evidence type="ECO:0000313" key="3">
    <source>
        <dbReference type="Proteomes" id="UP001189429"/>
    </source>
</evidence>
<sequence length="96" mass="9734">MRSCPPPVAAVLCTVWAAAGGGATVPDDGASAAEDFVRRACKFRPLPRDLGDGHGGADGSYRVSDVFSLPLSALARGGHNVTATVQPGSWLGLTAQ</sequence>
<dbReference type="Proteomes" id="UP001189429">
    <property type="component" value="Unassembled WGS sequence"/>
</dbReference>
<gene>
    <name evidence="2" type="ORF">PCOR1329_LOCUS82436</name>
</gene>
<reference evidence="2" key="1">
    <citation type="submission" date="2023-10" db="EMBL/GenBank/DDBJ databases">
        <authorList>
            <person name="Chen Y."/>
            <person name="Shah S."/>
            <person name="Dougan E. K."/>
            <person name="Thang M."/>
            <person name="Chan C."/>
        </authorList>
    </citation>
    <scope>NUCLEOTIDE SEQUENCE [LARGE SCALE GENOMIC DNA]</scope>
</reference>
<comment type="caution">
    <text evidence="2">The sequence shown here is derived from an EMBL/GenBank/DDBJ whole genome shotgun (WGS) entry which is preliminary data.</text>
</comment>
<dbReference type="EMBL" id="CAUYUJ010021852">
    <property type="protein sequence ID" value="CAK0907422.1"/>
    <property type="molecule type" value="Genomic_DNA"/>
</dbReference>
<keyword evidence="1" id="KW-0732">Signal</keyword>
<accession>A0ABN9Y635</accession>
<feature type="signal peptide" evidence="1">
    <location>
        <begin position="1"/>
        <end position="23"/>
    </location>
</feature>